<dbReference type="NCBIfam" id="TIGR03640">
    <property type="entry name" value="cas1_DVULG"/>
    <property type="match status" value="1"/>
</dbReference>
<keyword evidence="3 10" id="KW-0255">Endonuclease</keyword>
<reference evidence="12" key="1">
    <citation type="submission" date="2015-09" db="EMBL/GenBank/DDBJ databases">
        <authorList>
            <person name="Daims H."/>
        </authorList>
    </citation>
    <scope>NUCLEOTIDE SEQUENCE [LARGE SCALE GENOMIC DNA]</scope>
</reference>
<dbReference type="NCBIfam" id="TIGR00287">
    <property type="entry name" value="cas1"/>
    <property type="match status" value="1"/>
</dbReference>
<evidence type="ECO:0000256" key="1">
    <source>
        <dbReference type="ARBA" id="ARBA00022722"/>
    </source>
</evidence>
<dbReference type="STRING" id="1715989.NITINOP_2583"/>
<dbReference type="HAMAP" id="MF_01470">
    <property type="entry name" value="Cas1"/>
    <property type="match status" value="1"/>
</dbReference>
<dbReference type="GO" id="GO:0004520">
    <property type="term" value="F:DNA endonuclease activity"/>
    <property type="evidence" value="ECO:0007669"/>
    <property type="project" value="InterPro"/>
</dbReference>
<dbReference type="CDD" id="cd09721">
    <property type="entry name" value="Cas1_I-C"/>
    <property type="match status" value="1"/>
</dbReference>
<evidence type="ECO:0000313" key="11">
    <source>
        <dbReference type="EMBL" id="CUQ67555.1"/>
    </source>
</evidence>
<dbReference type="AlphaFoldDB" id="A0A0S4KSW8"/>
<dbReference type="InterPro" id="IPR042211">
    <property type="entry name" value="CRISPR-assoc_Cas1_N"/>
</dbReference>
<dbReference type="GO" id="GO:0043571">
    <property type="term" value="P:maintenance of CRISPR repeat elements"/>
    <property type="evidence" value="ECO:0007669"/>
    <property type="project" value="UniProtKB-UniRule"/>
</dbReference>
<dbReference type="EMBL" id="LN885086">
    <property type="protein sequence ID" value="CUQ67555.1"/>
    <property type="molecule type" value="Genomic_DNA"/>
</dbReference>
<organism evidence="11 12">
    <name type="scientific">Candidatus Nitrospira inopinata</name>
    <dbReference type="NCBI Taxonomy" id="1715989"/>
    <lineage>
        <taxon>Bacteria</taxon>
        <taxon>Pseudomonadati</taxon>
        <taxon>Nitrospirota</taxon>
        <taxon>Nitrospiria</taxon>
        <taxon>Nitrospirales</taxon>
        <taxon>Nitrospiraceae</taxon>
        <taxon>Nitrospira</taxon>
    </lineage>
</organism>
<dbReference type="InterPro" id="IPR050646">
    <property type="entry name" value="Cas1"/>
</dbReference>
<dbReference type="GO" id="GO:0003677">
    <property type="term" value="F:DNA binding"/>
    <property type="evidence" value="ECO:0007669"/>
    <property type="project" value="UniProtKB-KW"/>
</dbReference>
<dbReference type="Pfam" id="PF01867">
    <property type="entry name" value="Cas_Cas1"/>
    <property type="match status" value="1"/>
</dbReference>
<dbReference type="OrthoDB" id="9803119at2"/>
<keyword evidence="12" id="KW-1185">Reference proteome</keyword>
<comment type="cofactor">
    <cofactor evidence="10">
        <name>Mg(2+)</name>
        <dbReference type="ChEBI" id="CHEBI:18420"/>
    </cofactor>
    <cofactor evidence="10">
        <name>Mn(2+)</name>
        <dbReference type="ChEBI" id="CHEBI:29035"/>
    </cofactor>
</comment>
<dbReference type="PANTHER" id="PTHR34353:SF2">
    <property type="entry name" value="CRISPR-ASSOCIATED ENDONUCLEASE CAS1 1"/>
    <property type="match status" value="1"/>
</dbReference>
<dbReference type="GO" id="GO:0051607">
    <property type="term" value="P:defense response to virus"/>
    <property type="evidence" value="ECO:0007669"/>
    <property type="project" value="UniProtKB-UniRule"/>
</dbReference>
<keyword evidence="5 10" id="KW-0460">Magnesium</keyword>
<evidence type="ECO:0000256" key="2">
    <source>
        <dbReference type="ARBA" id="ARBA00022723"/>
    </source>
</evidence>
<protein>
    <recommendedName>
        <fullName evidence="10">CRISPR-associated endonuclease Cas1</fullName>
        <ecNumber evidence="10">3.1.-.-</ecNumber>
    </recommendedName>
</protein>
<feature type="binding site" evidence="10">
    <location>
        <position position="234"/>
    </location>
    <ligand>
        <name>Mn(2+)</name>
        <dbReference type="ChEBI" id="CHEBI:29035"/>
    </ligand>
</feature>
<dbReference type="RefSeq" id="WP_062486105.1">
    <property type="nucleotide sequence ID" value="NZ_LN885086.1"/>
</dbReference>
<keyword evidence="4 10" id="KW-0378">Hydrolase</keyword>
<feature type="binding site" evidence="10">
    <location>
        <position position="249"/>
    </location>
    <ligand>
        <name>Mn(2+)</name>
        <dbReference type="ChEBI" id="CHEBI:29035"/>
    </ligand>
</feature>
<proteinExistence type="inferred from homology"/>
<keyword evidence="7 10" id="KW-0238">DNA-binding</keyword>
<feature type="binding site" evidence="10">
    <location>
        <position position="166"/>
    </location>
    <ligand>
        <name>Mn(2+)</name>
        <dbReference type="ChEBI" id="CHEBI:29035"/>
    </ligand>
</feature>
<comment type="function">
    <text evidence="10">CRISPR (clustered regularly interspaced short palindromic repeat), is an adaptive immune system that provides protection against mobile genetic elements (viruses, transposable elements and conjugative plasmids). CRISPR clusters contain spacers, sequences complementary to antecedent mobile elements, and target invading nucleic acids. CRISPR clusters are transcribed and processed into CRISPR RNA (crRNA). Acts as a dsDNA endonuclease. Involved in the integration of spacer DNA into the CRISPR cassette.</text>
</comment>
<evidence type="ECO:0000256" key="7">
    <source>
        <dbReference type="ARBA" id="ARBA00023125"/>
    </source>
</evidence>
<dbReference type="PANTHER" id="PTHR34353">
    <property type="entry name" value="CRISPR-ASSOCIATED ENDONUCLEASE CAS1 1"/>
    <property type="match status" value="1"/>
</dbReference>
<dbReference type="InterPro" id="IPR002729">
    <property type="entry name" value="CRISPR-assoc_Cas1"/>
</dbReference>
<dbReference type="Proteomes" id="UP000066284">
    <property type="component" value="Chromosome 1"/>
</dbReference>
<accession>A0A0S4KSW8</accession>
<comment type="similarity">
    <text evidence="10">Belongs to the CRISPR-associated endonuclease Cas1 family.</text>
</comment>
<keyword evidence="1 10" id="KW-0540">Nuclease</keyword>
<keyword evidence="8 10" id="KW-0464">Manganese</keyword>
<evidence type="ECO:0000256" key="6">
    <source>
        <dbReference type="ARBA" id="ARBA00023118"/>
    </source>
</evidence>
<evidence type="ECO:0000256" key="5">
    <source>
        <dbReference type="ARBA" id="ARBA00022842"/>
    </source>
</evidence>
<keyword evidence="2 10" id="KW-0479">Metal-binding</keyword>
<gene>
    <name evidence="10 11" type="primary">cas1</name>
    <name evidence="11" type="ORF">NITINOP_2583</name>
</gene>
<dbReference type="KEGG" id="nio:NITINOP_2583"/>
<dbReference type="InterPro" id="IPR042206">
    <property type="entry name" value="CRISPR-assoc_Cas1_C"/>
</dbReference>
<dbReference type="Gene3D" id="3.100.10.20">
    <property type="entry name" value="CRISPR-associated endonuclease Cas1, N-terminal domain"/>
    <property type="match status" value="1"/>
</dbReference>
<evidence type="ECO:0000256" key="4">
    <source>
        <dbReference type="ARBA" id="ARBA00022801"/>
    </source>
</evidence>
<evidence type="ECO:0000256" key="8">
    <source>
        <dbReference type="ARBA" id="ARBA00023211"/>
    </source>
</evidence>
<dbReference type="GO" id="GO:0046872">
    <property type="term" value="F:metal ion binding"/>
    <property type="evidence" value="ECO:0007669"/>
    <property type="project" value="UniProtKB-UniRule"/>
</dbReference>
<sequence length="343" mass="37993">MQQLLNTLYITTEGAYLRVDHYTLKIEVEKETKLQVPLHHIGGVICFGDVMISPAAMARCAEDGRFVVLLDRNGRFKARVEGPVSGNVLLRCAQHAAMNSSEKTLAIARNIVAGKIQNTRQVVLRGAREADDAADAASLKETAETLGNALGRLPLCEGLDMLRGIEGESARAYFGTFDRMVKEDRATFTLDGRNRRPPRDPVNALLSFLYALLMNDCVAAVEGVGLDPQMGFLHALRPGRAALALDLMEELRSVVADRLVLTLINRRQIAAKHFQARPGGAVHLEDEARKDVIIAYQKRKQEEITHPVLDQKMPLGLVPHVQARLLARVLRGDLEAYPPYLHR</sequence>
<evidence type="ECO:0000256" key="9">
    <source>
        <dbReference type="ARBA" id="ARBA00038592"/>
    </source>
</evidence>
<evidence type="ECO:0000256" key="10">
    <source>
        <dbReference type="HAMAP-Rule" id="MF_01470"/>
    </source>
</evidence>
<comment type="subunit">
    <text evidence="9 10">Homodimer, forms a heterotetramer with a Cas2 homodimer.</text>
</comment>
<dbReference type="GO" id="GO:0016787">
    <property type="term" value="F:hydrolase activity"/>
    <property type="evidence" value="ECO:0007669"/>
    <property type="project" value="UniProtKB-KW"/>
</dbReference>
<evidence type="ECO:0000256" key="3">
    <source>
        <dbReference type="ARBA" id="ARBA00022759"/>
    </source>
</evidence>
<dbReference type="InterPro" id="IPR019856">
    <property type="entry name" value="CRISPR-assoc_Cas1_DVULG"/>
</dbReference>
<name>A0A0S4KSW8_9BACT</name>
<dbReference type="EC" id="3.1.-.-" evidence="10"/>
<evidence type="ECO:0000313" key="12">
    <source>
        <dbReference type="Proteomes" id="UP000066284"/>
    </source>
</evidence>
<keyword evidence="6 10" id="KW-0051">Antiviral defense</keyword>
<dbReference type="Gene3D" id="1.20.120.920">
    <property type="entry name" value="CRISPR-associated endonuclease Cas1, C-terminal domain"/>
    <property type="match status" value="1"/>
</dbReference>